<evidence type="ECO:0000256" key="6">
    <source>
        <dbReference type="ARBA" id="ARBA00022723"/>
    </source>
</evidence>
<evidence type="ECO:0000256" key="4">
    <source>
        <dbReference type="ARBA" id="ARBA00022490"/>
    </source>
</evidence>
<keyword evidence="4" id="KW-0963">Cytoplasm</keyword>
<comment type="caution">
    <text evidence="11">The sequence shown here is derived from an EMBL/GenBank/DDBJ whole genome shotgun (WGS) entry which is preliminary data.</text>
</comment>
<reference evidence="11" key="1">
    <citation type="submission" date="2020-10" db="EMBL/GenBank/DDBJ databases">
        <authorList>
            <person name="Gilroy R."/>
        </authorList>
    </citation>
    <scope>NUCLEOTIDE SEQUENCE</scope>
    <source>
        <strain evidence="11">CHK183-6373</strain>
    </source>
</reference>
<evidence type="ECO:0000256" key="10">
    <source>
        <dbReference type="ARBA" id="ARBA00032441"/>
    </source>
</evidence>
<dbReference type="Gene3D" id="3.40.50.300">
    <property type="entry name" value="P-loop containing nucleotide triphosphate hydrolases"/>
    <property type="match status" value="1"/>
</dbReference>
<comment type="subcellular location">
    <subcellularLocation>
        <location evidence="1">Cytoplasm</location>
    </subcellularLocation>
</comment>
<keyword evidence="9" id="KW-0460">Magnesium</keyword>
<keyword evidence="6" id="KW-0479">Metal-binding</keyword>
<dbReference type="InterPro" id="IPR003442">
    <property type="entry name" value="T6A_TsaE"/>
</dbReference>
<comment type="similarity">
    <text evidence="2">Belongs to the TsaE family.</text>
</comment>
<evidence type="ECO:0000256" key="8">
    <source>
        <dbReference type="ARBA" id="ARBA00022840"/>
    </source>
</evidence>
<evidence type="ECO:0000313" key="12">
    <source>
        <dbReference type="Proteomes" id="UP000886884"/>
    </source>
</evidence>
<dbReference type="Pfam" id="PF02367">
    <property type="entry name" value="TsaE"/>
    <property type="match status" value="1"/>
</dbReference>
<dbReference type="NCBIfam" id="TIGR00150">
    <property type="entry name" value="T6A_YjeE"/>
    <property type="match status" value="1"/>
</dbReference>
<dbReference type="GO" id="GO:0002949">
    <property type="term" value="P:tRNA threonylcarbamoyladenosine modification"/>
    <property type="evidence" value="ECO:0007669"/>
    <property type="project" value="InterPro"/>
</dbReference>
<dbReference type="AlphaFoldDB" id="A0A9D1P6V5"/>
<dbReference type="GO" id="GO:0005737">
    <property type="term" value="C:cytoplasm"/>
    <property type="evidence" value="ECO:0007669"/>
    <property type="project" value="UniProtKB-SubCell"/>
</dbReference>
<organism evidence="11 12">
    <name type="scientific">Candidatus Ornithocaccomicrobium faecavium</name>
    <dbReference type="NCBI Taxonomy" id="2840890"/>
    <lineage>
        <taxon>Bacteria</taxon>
        <taxon>Bacillati</taxon>
        <taxon>Bacillota</taxon>
        <taxon>Clostridia</taxon>
        <taxon>Candidatus Ornithocaccomicrobium</taxon>
    </lineage>
</organism>
<dbReference type="InterPro" id="IPR027417">
    <property type="entry name" value="P-loop_NTPase"/>
</dbReference>
<keyword evidence="7" id="KW-0547">Nucleotide-binding</keyword>
<evidence type="ECO:0000256" key="9">
    <source>
        <dbReference type="ARBA" id="ARBA00022842"/>
    </source>
</evidence>
<accession>A0A9D1P6V5</accession>
<keyword evidence="8" id="KW-0067">ATP-binding</keyword>
<dbReference type="EMBL" id="DVOT01000071">
    <property type="protein sequence ID" value="HIV27111.1"/>
    <property type="molecule type" value="Genomic_DNA"/>
</dbReference>
<dbReference type="GO" id="GO:0005524">
    <property type="term" value="F:ATP binding"/>
    <property type="evidence" value="ECO:0007669"/>
    <property type="project" value="UniProtKB-KW"/>
</dbReference>
<proteinExistence type="inferred from homology"/>
<evidence type="ECO:0000256" key="5">
    <source>
        <dbReference type="ARBA" id="ARBA00022694"/>
    </source>
</evidence>
<name>A0A9D1P6V5_9FIRM</name>
<evidence type="ECO:0000256" key="7">
    <source>
        <dbReference type="ARBA" id="ARBA00022741"/>
    </source>
</evidence>
<dbReference type="GO" id="GO:0046872">
    <property type="term" value="F:metal ion binding"/>
    <property type="evidence" value="ECO:0007669"/>
    <property type="project" value="UniProtKB-KW"/>
</dbReference>
<dbReference type="PANTHER" id="PTHR33540:SF2">
    <property type="entry name" value="TRNA THREONYLCARBAMOYLADENOSINE BIOSYNTHESIS PROTEIN TSAE"/>
    <property type="match status" value="1"/>
</dbReference>
<evidence type="ECO:0000256" key="2">
    <source>
        <dbReference type="ARBA" id="ARBA00007599"/>
    </source>
</evidence>
<protein>
    <recommendedName>
        <fullName evidence="3">tRNA threonylcarbamoyladenosine biosynthesis protein TsaE</fullName>
    </recommendedName>
    <alternativeName>
        <fullName evidence="10">t(6)A37 threonylcarbamoyladenosine biosynthesis protein TsaE</fullName>
    </alternativeName>
</protein>
<dbReference type="Proteomes" id="UP000886884">
    <property type="component" value="Unassembled WGS sequence"/>
</dbReference>
<evidence type="ECO:0000256" key="3">
    <source>
        <dbReference type="ARBA" id="ARBA00019010"/>
    </source>
</evidence>
<dbReference type="PANTHER" id="PTHR33540">
    <property type="entry name" value="TRNA THREONYLCARBAMOYLADENOSINE BIOSYNTHESIS PROTEIN TSAE"/>
    <property type="match status" value="1"/>
</dbReference>
<gene>
    <name evidence="11" type="primary">tsaE</name>
    <name evidence="11" type="ORF">IAA64_04010</name>
</gene>
<dbReference type="SUPFAM" id="SSF52540">
    <property type="entry name" value="P-loop containing nucleoside triphosphate hydrolases"/>
    <property type="match status" value="1"/>
</dbReference>
<evidence type="ECO:0000256" key="1">
    <source>
        <dbReference type="ARBA" id="ARBA00004496"/>
    </source>
</evidence>
<reference evidence="11" key="2">
    <citation type="journal article" date="2021" name="PeerJ">
        <title>Extensive microbial diversity within the chicken gut microbiome revealed by metagenomics and culture.</title>
        <authorList>
            <person name="Gilroy R."/>
            <person name="Ravi A."/>
            <person name="Getino M."/>
            <person name="Pursley I."/>
            <person name="Horton D.L."/>
            <person name="Alikhan N.F."/>
            <person name="Baker D."/>
            <person name="Gharbi K."/>
            <person name="Hall N."/>
            <person name="Watson M."/>
            <person name="Adriaenssens E.M."/>
            <person name="Foster-Nyarko E."/>
            <person name="Jarju S."/>
            <person name="Secka A."/>
            <person name="Antonio M."/>
            <person name="Oren A."/>
            <person name="Chaudhuri R.R."/>
            <person name="La Ragione R."/>
            <person name="Hildebrand F."/>
            <person name="Pallen M.J."/>
        </authorList>
    </citation>
    <scope>NUCLEOTIDE SEQUENCE</scope>
    <source>
        <strain evidence="11">CHK183-6373</strain>
    </source>
</reference>
<keyword evidence="5" id="KW-0819">tRNA processing</keyword>
<evidence type="ECO:0000313" key="11">
    <source>
        <dbReference type="EMBL" id="HIV27111.1"/>
    </source>
</evidence>
<sequence>MKIGSQEEMEALGAKIAACLRPGDCVFLMGDLGVGKSVLARSIGQALGVQEPMPSPSFGLLLPHAGRVQVNHFDLYRLEDYSEFVAAGLEEALLDEKAVSLVEWPEILAGEAPSTRLEVRIAYAGAPDAREVSIRCLGMEGRDCANFGD</sequence>